<sequence length="150" mass="16616">MAPTSPQERFDQGKKHAALLRALLSHPAMVYKPDGSPDRTKIHPTLFNVTDFEMSTYTKYILPLLPENAHENCHALSFQPGGPTGPENMDKLADDLYPRMSGGGMRQKWIDATSRGFMISSIILDKNKQMLFGGSFDFGDEVEAAARALT</sequence>
<dbReference type="GeneID" id="20306922"/>
<dbReference type="AlphaFoldDB" id="H6BS52"/>
<dbReference type="EMBL" id="JH226131">
    <property type="protein sequence ID" value="EHY54107.1"/>
    <property type="molecule type" value="Genomic_DNA"/>
</dbReference>
<dbReference type="OMA" id="ENAHENC"/>
<protein>
    <submittedName>
        <fullName evidence="1">Uncharacterized protein</fullName>
    </submittedName>
</protein>
<dbReference type="InParanoid" id="H6BS52"/>
<dbReference type="eggNOG" id="ENOG502R9VW">
    <property type="taxonomic scope" value="Eukaryota"/>
</dbReference>
<evidence type="ECO:0000313" key="1">
    <source>
        <dbReference type="EMBL" id="EHY54107.1"/>
    </source>
</evidence>
<reference evidence="1" key="1">
    <citation type="submission" date="2011-07" db="EMBL/GenBank/DDBJ databases">
        <title>The Genome Sequence of Exophiala (Wangiella) dermatitidis NIH/UT8656.</title>
        <authorList>
            <consortium name="The Broad Institute Genome Sequencing Platform"/>
            <person name="Cuomo C."/>
            <person name="Wang Z."/>
            <person name="Hunicke-Smith S."/>
            <person name="Szanislo P.J."/>
            <person name="Earl A."/>
            <person name="Young S.K."/>
            <person name="Zeng Q."/>
            <person name="Gargeya S."/>
            <person name="Fitzgerald M."/>
            <person name="Haas B."/>
            <person name="Abouelleil A."/>
            <person name="Alvarado L."/>
            <person name="Arachchi H.M."/>
            <person name="Berlin A."/>
            <person name="Brown A."/>
            <person name="Chapman S.B."/>
            <person name="Chen Z."/>
            <person name="Dunbar C."/>
            <person name="Freedman E."/>
            <person name="Gearin G."/>
            <person name="Gellesch M."/>
            <person name="Goldberg J."/>
            <person name="Griggs A."/>
            <person name="Gujja S."/>
            <person name="Heiman D."/>
            <person name="Howarth C."/>
            <person name="Larson L."/>
            <person name="Lui A."/>
            <person name="MacDonald P.J.P."/>
            <person name="Montmayeur A."/>
            <person name="Murphy C."/>
            <person name="Neiman D."/>
            <person name="Pearson M."/>
            <person name="Priest M."/>
            <person name="Roberts A."/>
            <person name="Saif S."/>
            <person name="Shea T."/>
            <person name="Shenoy N."/>
            <person name="Sisk P."/>
            <person name="Stolte C."/>
            <person name="Sykes S."/>
            <person name="Wortman J."/>
            <person name="Nusbaum C."/>
            <person name="Birren B."/>
        </authorList>
    </citation>
    <scope>NUCLEOTIDE SEQUENCE</scope>
    <source>
        <strain evidence="1">NIH/UT8656</strain>
    </source>
</reference>
<name>H6BS52_EXODN</name>
<dbReference type="VEuPathDB" id="FungiDB:HMPREF1120_02283"/>
<keyword evidence="2" id="KW-1185">Reference proteome</keyword>
<organism evidence="1 2">
    <name type="scientific">Exophiala dermatitidis (strain ATCC 34100 / CBS 525.76 / NIH/UT8656)</name>
    <name type="common">Black yeast</name>
    <name type="synonym">Wangiella dermatitidis</name>
    <dbReference type="NCBI Taxonomy" id="858893"/>
    <lineage>
        <taxon>Eukaryota</taxon>
        <taxon>Fungi</taxon>
        <taxon>Dikarya</taxon>
        <taxon>Ascomycota</taxon>
        <taxon>Pezizomycotina</taxon>
        <taxon>Eurotiomycetes</taxon>
        <taxon>Chaetothyriomycetidae</taxon>
        <taxon>Chaetothyriales</taxon>
        <taxon>Herpotrichiellaceae</taxon>
        <taxon>Exophiala</taxon>
    </lineage>
</organism>
<accession>H6BS52</accession>
<dbReference type="HOGENOM" id="CLU_1717581_0_0_1"/>
<dbReference type="RefSeq" id="XP_009154568.1">
    <property type="nucleotide sequence ID" value="XM_009156320.1"/>
</dbReference>
<dbReference type="Proteomes" id="UP000007304">
    <property type="component" value="Unassembled WGS sequence"/>
</dbReference>
<proteinExistence type="predicted"/>
<gene>
    <name evidence="1" type="ORF">HMPREF1120_02283</name>
</gene>
<evidence type="ECO:0000313" key="2">
    <source>
        <dbReference type="Proteomes" id="UP000007304"/>
    </source>
</evidence>